<evidence type="ECO:0000313" key="2">
    <source>
        <dbReference type="EMBL" id="CAK0856913.1"/>
    </source>
</evidence>
<keyword evidence="3" id="KW-1185">Reference proteome</keyword>
<sequence length="1002" mass="103913">MSPTASCLTPLGLALQAGSFVQPLFSAKPGSERAPPRAPAASRRQPPARDRPRVPSAGVVGRPRHLTPASAAVAAEMASDFSWAPLLGAGGYSFPPALAPGAAAPLEVPPFVPPLPPTALAHVQLAAAAAEVQARAQAHIAQAAQLMLHLPRPEAVAPLPVAEAPRLLPAALEEALHSAWQPGMTLRLAAAGLTPPALPAGRPPATRPPAVRSCWSALWHDLVELRSAAATRSVSEALALEAWLVPPDETGDPAVEGGRVGKPPAARPRAAAERAPPLPGGGPQSRAPPPASAGKQRADEVATAGLGNASASVSHLPQQQLPVQSVPSSGKADGELKKQQKDNLRHHLQEMRAEDPRCIFIARRINKLGFRSKALLEKHYSQFGEVTKIMVAHSKVKPDPSSGTMPRTRPGNFGLVVMRSPEAVKKILQQGSEQTVGDFAIQVHQFQEQLFEDAAAGKEGAKEAAEAAAQAIDAEGLPQPSSSLGRQESEQSAGSCDTGNSGDGALETPEGSSGNSQSSASCNADEDSQSTTCTNMTRMDLSSHLSAFGGNSVSSGSTYKASSSSYDRHCSNGNGSNGSDDYSSQGGSSGGSGRRRDDALGDQAALTKQALDDAARRQPHRGVVEMLNELGRIKEDPQHGGGAAMEQSAEASDDADRDHPHGSLVEMLNQLSRIAKDQQDVSSFTREQSAEAASLAHWAQRSLVVLESECMSKIDEINSLADQAAPRGGAEQCSKGGEAARSEASAERPSTGPKKRGSGGKRGAGGARERPGGAGGDGGGRLPVDDQDADGGHRDTLRSHLTELLTEDPHCVFITRRINKLGFRSREILKRHYSQDGGEVLRVLVAHSKVKPFRDSSGQMRTRPGGLGLIVMKTAEQVRKILALGEEQDVAGQQIRVHCFQRPKVDEVGLDGSGGSGESTAAGGATLSRSTRSQRSGSNGNGSDSNGGSGSCSAPKETSGSDEGSGSSKRSGRGSCRAGPARGGSSAEEAGSSGPESQESSR</sequence>
<dbReference type="InterPro" id="IPR035979">
    <property type="entry name" value="RBD_domain_sf"/>
</dbReference>
<dbReference type="Gene3D" id="3.30.70.330">
    <property type="match status" value="1"/>
</dbReference>
<dbReference type="Proteomes" id="UP001189429">
    <property type="component" value="Unassembled WGS sequence"/>
</dbReference>
<comment type="caution">
    <text evidence="2">The sequence shown here is derived from an EMBL/GenBank/DDBJ whole genome shotgun (WGS) entry which is preliminary data.</text>
</comment>
<dbReference type="EMBL" id="CAUYUJ010015682">
    <property type="protein sequence ID" value="CAK0856913.1"/>
    <property type="molecule type" value="Genomic_DNA"/>
</dbReference>
<evidence type="ECO:0000313" key="3">
    <source>
        <dbReference type="Proteomes" id="UP001189429"/>
    </source>
</evidence>
<dbReference type="SUPFAM" id="SSF54928">
    <property type="entry name" value="RNA-binding domain, RBD"/>
    <property type="match status" value="1"/>
</dbReference>
<organism evidence="2 3">
    <name type="scientific">Prorocentrum cordatum</name>
    <dbReference type="NCBI Taxonomy" id="2364126"/>
    <lineage>
        <taxon>Eukaryota</taxon>
        <taxon>Sar</taxon>
        <taxon>Alveolata</taxon>
        <taxon>Dinophyceae</taxon>
        <taxon>Prorocentrales</taxon>
        <taxon>Prorocentraceae</taxon>
        <taxon>Prorocentrum</taxon>
    </lineage>
</organism>
<feature type="compositionally biased region" description="Low complexity" evidence="1">
    <location>
        <begin position="511"/>
        <end position="523"/>
    </location>
</feature>
<reference evidence="2" key="1">
    <citation type="submission" date="2023-10" db="EMBL/GenBank/DDBJ databases">
        <authorList>
            <person name="Chen Y."/>
            <person name="Shah S."/>
            <person name="Dougan E. K."/>
            <person name="Thang M."/>
            <person name="Chan C."/>
        </authorList>
    </citation>
    <scope>NUCLEOTIDE SEQUENCE [LARGE SCALE GENOMIC DNA]</scope>
</reference>
<feature type="compositionally biased region" description="Low complexity" evidence="1">
    <location>
        <begin position="552"/>
        <end position="586"/>
    </location>
</feature>
<feature type="region of interest" description="Disordered" evidence="1">
    <location>
        <begin position="247"/>
        <end position="340"/>
    </location>
</feature>
<feature type="compositionally biased region" description="Low complexity" evidence="1">
    <location>
        <begin position="313"/>
        <end position="329"/>
    </location>
</feature>
<protein>
    <submittedName>
        <fullName evidence="2">Uncharacterized protein</fullName>
    </submittedName>
</protein>
<feature type="compositionally biased region" description="Polar residues" evidence="1">
    <location>
        <begin position="479"/>
        <end position="500"/>
    </location>
</feature>
<feature type="region of interest" description="Disordered" evidence="1">
    <location>
        <begin position="25"/>
        <end position="63"/>
    </location>
</feature>
<dbReference type="InterPro" id="IPR012677">
    <property type="entry name" value="Nucleotide-bd_a/b_plait_sf"/>
</dbReference>
<feature type="region of interest" description="Disordered" evidence="1">
    <location>
        <begin position="723"/>
        <end position="795"/>
    </location>
</feature>
<accession>A0ABN9UCJ3</accession>
<name>A0ABN9UCJ3_9DINO</name>
<feature type="compositionally biased region" description="Pro residues" evidence="1">
    <location>
        <begin position="276"/>
        <end position="291"/>
    </location>
</feature>
<feature type="compositionally biased region" description="Gly residues" evidence="1">
    <location>
        <begin position="760"/>
        <end position="781"/>
    </location>
</feature>
<feature type="region of interest" description="Disordered" evidence="1">
    <location>
        <begin position="632"/>
        <end position="661"/>
    </location>
</feature>
<feature type="compositionally biased region" description="Low complexity" evidence="1">
    <location>
        <begin position="261"/>
        <end position="275"/>
    </location>
</feature>
<proteinExistence type="predicted"/>
<feature type="compositionally biased region" description="Low complexity" evidence="1">
    <location>
        <begin position="918"/>
        <end position="944"/>
    </location>
</feature>
<gene>
    <name evidence="2" type="ORF">PCOR1329_LOCUS47166</name>
</gene>
<feature type="region of interest" description="Disordered" evidence="1">
    <location>
        <begin position="548"/>
        <end position="598"/>
    </location>
</feature>
<feature type="compositionally biased region" description="Low complexity" evidence="1">
    <location>
        <begin position="961"/>
        <end position="1002"/>
    </location>
</feature>
<feature type="region of interest" description="Disordered" evidence="1">
    <location>
        <begin position="908"/>
        <end position="1002"/>
    </location>
</feature>
<evidence type="ECO:0000256" key="1">
    <source>
        <dbReference type="SAM" id="MobiDB-lite"/>
    </source>
</evidence>
<feature type="region of interest" description="Disordered" evidence="1">
    <location>
        <begin position="476"/>
        <end position="531"/>
    </location>
</feature>